<dbReference type="AlphaFoldDB" id="A0A0L6UDL4"/>
<reference evidence="2 3" key="1">
    <citation type="submission" date="2015-08" db="EMBL/GenBank/DDBJ databases">
        <title>Next Generation Sequencing and Analysis of the Genome of Puccinia sorghi L Schw, the Causal Agent of Maize Common Rust.</title>
        <authorList>
            <person name="Rochi L."/>
            <person name="Burguener G."/>
            <person name="Darino M."/>
            <person name="Turjanski A."/>
            <person name="Kreff E."/>
            <person name="Dieguez M.J."/>
            <person name="Sacco F."/>
        </authorList>
    </citation>
    <scope>NUCLEOTIDE SEQUENCE [LARGE SCALE GENOMIC DNA]</scope>
    <source>
        <strain evidence="2 3">RO10H11247</strain>
    </source>
</reference>
<keyword evidence="1" id="KW-0472">Membrane</keyword>
<evidence type="ECO:0000256" key="1">
    <source>
        <dbReference type="SAM" id="Phobius"/>
    </source>
</evidence>
<proteinExistence type="predicted"/>
<dbReference type="VEuPathDB" id="FungiDB:VP01_711g2"/>
<protein>
    <submittedName>
        <fullName evidence="2">Uncharacterized protein</fullName>
    </submittedName>
</protein>
<dbReference type="EMBL" id="LAVV01012517">
    <property type="protein sequence ID" value="KNZ46611.1"/>
    <property type="molecule type" value="Genomic_DNA"/>
</dbReference>
<keyword evidence="3" id="KW-1185">Reference proteome</keyword>
<keyword evidence="1" id="KW-0812">Transmembrane</keyword>
<evidence type="ECO:0000313" key="3">
    <source>
        <dbReference type="Proteomes" id="UP000037035"/>
    </source>
</evidence>
<dbReference type="Proteomes" id="UP000037035">
    <property type="component" value="Unassembled WGS sequence"/>
</dbReference>
<gene>
    <name evidence="2" type="ORF">VP01_711g2</name>
</gene>
<sequence>MEKERKKPSLGAVTIPTIQPHLPILFLSSLALGNYFFKRLRKKNNSHHEILIIFLPMYNKLELSENFQPQARTNQNHSDHPGYQDPSLLGHFPTQKLHLFLPVSHLPSNILFLFTSYIVSQNILLLPRPSFDPIQMRLSSLQITSPSSELIFRAKEFEPCSSFLLSFLEIKKVQQTNLVSCCNTRGTGSNRSFNHSLSLSHPPSSFMTLSNTDVCQFDEKSMLEKSIDHPPHHSLSSSFLSPVYTQNPKFPHQLRGFYPDLIAGSSTCNPPVLKVQQTGCPHNTRYGSHLHTRCRRVGCGSDYSEFQLCFMNFLGGHIEILLQFKNLKNLPCWGFHKIKIL</sequence>
<feature type="transmembrane region" description="Helical" evidence="1">
    <location>
        <begin position="99"/>
        <end position="119"/>
    </location>
</feature>
<feature type="transmembrane region" description="Helical" evidence="1">
    <location>
        <begin position="20"/>
        <end position="37"/>
    </location>
</feature>
<evidence type="ECO:0000313" key="2">
    <source>
        <dbReference type="EMBL" id="KNZ46611.1"/>
    </source>
</evidence>
<accession>A0A0L6UDL4</accession>
<organism evidence="2 3">
    <name type="scientific">Puccinia sorghi</name>
    <dbReference type="NCBI Taxonomy" id="27349"/>
    <lineage>
        <taxon>Eukaryota</taxon>
        <taxon>Fungi</taxon>
        <taxon>Dikarya</taxon>
        <taxon>Basidiomycota</taxon>
        <taxon>Pucciniomycotina</taxon>
        <taxon>Pucciniomycetes</taxon>
        <taxon>Pucciniales</taxon>
        <taxon>Pucciniaceae</taxon>
        <taxon>Puccinia</taxon>
    </lineage>
</organism>
<keyword evidence="1" id="KW-1133">Transmembrane helix</keyword>
<comment type="caution">
    <text evidence="2">The sequence shown here is derived from an EMBL/GenBank/DDBJ whole genome shotgun (WGS) entry which is preliminary data.</text>
</comment>
<name>A0A0L6UDL4_9BASI</name>